<name>A0A4C1SED1_EUMVA</name>
<evidence type="ECO:0000313" key="2">
    <source>
        <dbReference type="EMBL" id="GBP00226.1"/>
    </source>
</evidence>
<gene>
    <name evidence="2" type="ORF">EVAR_72743_1</name>
</gene>
<keyword evidence="3" id="KW-1185">Reference proteome</keyword>
<evidence type="ECO:0000313" key="3">
    <source>
        <dbReference type="Proteomes" id="UP000299102"/>
    </source>
</evidence>
<dbReference type="Proteomes" id="UP000299102">
    <property type="component" value="Unassembled WGS sequence"/>
</dbReference>
<reference evidence="2 3" key="1">
    <citation type="journal article" date="2019" name="Commun. Biol.">
        <title>The bagworm genome reveals a unique fibroin gene that provides high tensile strength.</title>
        <authorList>
            <person name="Kono N."/>
            <person name="Nakamura H."/>
            <person name="Ohtoshi R."/>
            <person name="Tomita M."/>
            <person name="Numata K."/>
            <person name="Arakawa K."/>
        </authorList>
    </citation>
    <scope>NUCLEOTIDE SEQUENCE [LARGE SCALE GENOMIC DNA]</scope>
</reference>
<feature type="compositionally biased region" description="Basic and acidic residues" evidence="1">
    <location>
        <begin position="121"/>
        <end position="130"/>
    </location>
</feature>
<feature type="compositionally biased region" description="Acidic residues" evidence="1">
    <location>
        <begin position="61"/>
        <end position="76"/>
    </location>
</feature>
<dbReference type="AlphaFoldDB" id="A0A4C1SED1"/>
<feature type="region of interest" description="Disordered" evidence="1">
    <location>
        <begin position="100"/>
        <end position="130"/>
    </location>
</feature>
<evidence type="ECO:0000256" key="1">
    <source>
        <dbReference type="SAM" id="MobiDB-lite"/>
    </source>
</evidence>
<dbReference type="EMBL" id="BGZK01009943">
    <property type="protein sequence ID" value="GBP00226.1"/>
    <property type="molecule type" value="Genomic_DNA"/>
</dbReference>
<accession>A0A4C1SED1</accession>
<protein>
    <submittedName>
        <fullName evidence="2">Uncharacterized protein</fullName>
    </submittedName>
</protein>
<sequence>MVIDKGTEILWQTENHRKPNFEDDYEELKQKRLQLLKAVTSENDDSNDSLNNDFIDEAVVEDVEEEPHAEEEELETQEIQQQNYQRHLLRQQQLHRHHYRYLEDVDDAEPDGQESLQSVESEQHDHLLQQ</sequence>
<organism evidence="2 3">
    <name type="scientific">Eumeta variegata</name>
    <name type="common">Bagworm moth</name>
    <name type="synonym">Eumeta japonica</name>
    <dbReference type="NCBI Taxonomy" id="151549"/>
    <lineage>
        <taxon>Eukaryota</taxon>
        <taxon>Metazoa</taxon>
        <taxon>Ecdysozoa</taxon>
        <taxon>Arthropoda</taxon>
        <taxon>Hexapoda</taxon>
        <taxon>Insecta</taxon>
        <taxon>Pterygota</taxon>
        <taxon>Neoptera</taxon>
        <taxon>Endopterygota</taxon>
        <taxon>Lepidoptera</taxon>
        <taxon>Glossata</taxon>
        <taxon>Ditrysia</taxon>
        <taxon>Tineoidea</taxon>
        <taxon>Psychidae</taxon>
        <taxon>Oiketicinae</taxon>
        <taxon>Eumeta</taxon>
    </lineage>
</organism>
<comment type="caution">
    <text evidence="2">The sequence shown here is derived from an EMBL/GenBank/DDBJ whole genome shotgun (WGS) entry which is preliminary data.</text>
</comment>
<proteinExistence type="predicted"/>
<feature type="region of interest" description="Disordered" evidence="1">
    <location>
        <begin position="61"/>
        <end position="83"/>
    </location>
</feature>